<feature type="region of interest" description="Disordered" evidence="1">
    <location>
        <begin position="1"/>
        <end position="48"/>
    </location>
</feature>
<dbReference type="AlphaFoldDB" id="A0AAW2J6L5"/>
<reference evidence="2" key="1">
    <citation type="submission" date="2020-06" db="EMBL/GenBank/DDBJ databases">
        <authorList>
            <person name="Li T."/>
            <person name="Hu X."/>
            <person name="Zhang T."/>
            <person name="Song X."/>
            <person name="Zhang H."/>
            <person name="Dai N."/>
            <person name="Sheng W."/>
            <person name="Hou X."/>
            <person name="Wei L."/>
        </authorList>
    </citation>
    <scope>NUCLEOTIDE SEQUENCE</scope>
    <source>
        <strain evidence="2">G02</strain>
        <tissue evidence="2">Leaf</tissue>
    </source>
</reference>
<accession>A0AAW2J6L5</accession>
<proteinExistence type="predicted"/>
<reference evidence="2" key="2">
    <citation type="journal article" date="2024" name="Plant">
        <title>Genomic evolution and insights into agronomic trait innovations of Sesamum species.</title>
        <authorList>
            <person name="Miao H."/>
            <person name="Wang L."/>
            <person name="Qu L."/>
            <person name="Liu H."/>
            <person name="Sun Y."/>
            <person name="Le M."/>
            <person name="Wang Q."/>
            <person name="Wei S."/>
            <person name="Zheng Y."/>
            <person name="Lin W."/>
            <person name="Duan Y."/>
            <person name="Cao H."/>
            <person name="Xiong S."/>
            <person name="Wang X."/>
            <person name="Wei L."/>
            <person name="Li C."/>
            <person name="Ma Q."/>
            <person name="Ju M."/>
            <person name="Zhao R."/>
            <person name="Li G."/>
            <person name="Mu C."/>
            <person name="Tian Q."/>
            <person name="Mei H."/>
            <person name="Zhang T."/>
            <person name="Gao T."/>
            <person name="Zhang H."/>
        </authorList>
    </citation>
    <scope>NUCLEOTIDE SEQUENCE</scope>
    <source>
        <strain evidence="2">G02</strain>
    </source>
</reference>
<evidence type="ECO:0000313" key="2">
    <source>
        <dbReference type="EMBL" id="KAL0290210.1"/>
    </source>
</evidence>
<sequence length="184" mass="21123">MEEKVKRLEKENAQSREAKKEAASHRTQMEKELKRLSKESAEHEKALRRAVEKAVHDYPNSKEGKDFLKSYWASKLDEFKKFEYQQEVAKVAIPFLEYGFNACKDQFLAQGYTPAGRLSPIAESFYHSPYSHGGESSSRIRGCLDSLLGEVEAEVRDSPLQQLSLKWGELLSRRNQKDRGKAPL</sequence>
<protein>
    <submittedName>
        <fullName evidence="2">Uncharacterized protein</fullName>
    </submittedName>
</protein>
<dbReference type="EMBL" id="JACGWJ010000635">
    <property type="protein sequence ID" value="KAL0290210.1"/>
    <property type="molecule type" value="Genomic_DNA"/>
</dbReference>
<comment type="caution">
    <text evidence="2">The sequence shown here is derived from an EMBL/GenBank/DDBJ whole genome shotgun (WGS) entry which is preliminary data.</text>
</comment>
<gene>
    <name evidence="2" type="ORF">Sradi_7054800</name>
</gene>
<organism evidence="2">
    <name type="scientific">Sesamum radiatum</name>
    <name type="common">Black benniseed</name>
    <dbReference type="NCBI Taxonomy" id="300843"/>
    <lineage>
        <taxon>Eukaryota</taxon>
        <taxon>Viridiplantae</taxon>
        <taxon>Streptophyta</taxon>
        <taxon>Embryophyta</taxon>
        <taxon>Tracheophyta</taxon>
        <taxon>Spermatophyta</taxon>
        <taxon>Magnoliopsida</taxon>
        <taxon>eudicotyledons</taxon>
        <taxon>Gunneridae</taxon>
        <taxon>Pentapetalae</taxon>
        <taxon>asterids</taxon>
        <taxon>lamiids</taxon>
        <taxon>Lamiales</taxon>
        <taxon>Pedaliaceae</taxon>
        <taxon>Sesamum</taxon>
    </lineage>
</organism>
<evidence type="ECO:0000256" key="1">
    <source>
        <dbReference type="SAM" id="MobiDB-lite"/>
    </source>
</evidence>
<name>A0AAW2J6L5_SESRA</name>